<comment type="similarity">
    <text evidence="1">Belongs to the peroxin-19 family.</text>
</comment>
<feature type="compositionally biased region" description="Basic and acidic residues" evidence="3">
    <location>
        <begin position="1064"/>
        <end position="1073"/>
    </location>
</feature>
<feature type="compositionally biased region" description="Acidic residues" evidence="3">
    <location>
        <begin position="348"/>
        <end position="359"/>
    </location>
</feature>
<dbReference type="STRING" id="6573.A0A210PVC9"/>
<feature type="compositionally biased region" description="Basic and acidic residues" evidence="3">
    <location>
        <begin position="266"/>
        <end position="291"/>
    </location>
</feature>
<evidence type="ECO:0000256" key="3">
    <source>
        <dbReference type="SAM" id="MobiDB-lite"/>
    </source>
</evidence>
<dbReference type="PANTHER" id="PTHR10699:SF11">
    <property type="entry name" value="IGLOO, ISOFORM A"/>
    <property type="match status" value="1"/>
</dbReference>
<evidence type="ECO:0000256" key="1">
    <source>
        <dbReference type="ARBA" id="ARBA00006326"/>
    </source>
</evidence>
<accession>A0A210PVC9</accession>
<dbReference type="Gene3D" id="1.20.120.900">
    <property type="entry name" value="Pex19, mPTS binding domain"/>
    <property type="match status" value="1"/>
</dbReference>
<dbReference type="InterPro" id="IPR006708">
    <property type="entry name" value="Pex19"/>
</dbReference>
<dbReference type="GO" id="GO:0005516">
    <property type="term" value="F:calmodulin binding"/>
    <property type="evidence" value="ECO:0007669"/>
    <property type="project" value="TreeGrafter"/>
</dbReference>
<name>A0A210PVC9_MIZYE</name>
<dbReference type="SUPFAM" id="SSF47391">
    <property type="entry name" value="Dimerization-anchoring domain of cAMP-dependent PK regulatory subunit"/>
    <property type="match status" value="1"/>
</dbReference>
<dbReference type="SMART" id="SM00015">
    <property type="entry name" value="IQ"/>
    <property type="match status" value="17"/>
</dbReference>
<feature type="compositionally biased region" description="Basic and acidic residues" evidence="3">
    <location>
        <begin position="171"/>
        <end position="192"/>
    </location>
</feature>
<feature type="region of interest" description="Disordered" evidence="3">
    <location>
        <begin position="834"/>
        <end position="1074"/>
    </location>
</feature>
<dbReference type="SMART" id="SM00394">
    <property type="entry name" value="RIIa"/>
    <property type="match status" value="1"/>
</dbReference>
<feature type="compositionally biased region" description="Basic and acidic residues" evidence="3">
    <location>
        <begin position="960"/>
        <end position="976"/>
    </location>
</feature>
<feature type="region of interest" description="Disordered" evidence="3">
    <location>
        <begin position="430"/>
        <end position="466"/>
    </location>
</feature>
<dbReference type="InterPro" id="IPR003117">
    <property type="entry name" value="cAMP_dep_PK_reg_su_I/II_a/b"/>
</dbReference>
<feature type="compositionally biased region" description="Acidic residues" evidence="3">
    <location>
        <begin position="860"/>
        <end position="870"/>
    </location>
</feature>
<gene>
    <name evidence="5" type="ORF">KP79_PYT22352</name>
</gene>
<evidence type="ECO:0000256" key="2">
    <source>
        <dbReference type="ARBA" id="ARBA00029688"/>
    </source>
</evidence>
<feature type="region of interest" description="Disordered" evidence="3">
    <location>
        <begin position="551"/>
        <end position="585"/>
    </location>
</feature>
<dbReference type="InterPro" id="IPR000048">
    <property type="entry name" value="IQ_motif_EF-hand-BS"/>
</dbReference>
<dbReference type="CDD" id="cd12100">
    <property type="entry name" value="DD_CABYR_SP17"/>
    <property type="match status" value="1"/>
</dbReference>
<organism evidence="5 6">
    <name type="scientific">Mizuhopecten yessoensis</name>
    <name type="common">Japanese scallop</name>
    <name type="synonym">Patinopecten yessoensis</name>
    <dbReference type="NCBI Taxonomy" id="6573"/>
    <lineage>
        <taxon>Eukaryota</taxon>
        <taxon>Metazoa</taxon>
        <taxon>Spiralia</taxon>
        <taxon>Lophotrochozoa</taxon>
        <taxon>Mollusca</taxon>
        <taxon>Bivalvia</taxon>
        <taxon>Autobranchia</taxon>
        <taxon>Pteriomorphia</taxon>
        <taxon>Pectinida</taxon>
        <taxon>Pectinoidea</taxon>
        <taxon>Pectinidae</taxon>
        <taxon>Mizuhopecten</taxon>
    </lineage>
</organism>
<feature type="compositionally biased region" description="Basic and acidic residues" evidence="3">
    <location>
        <begin position="889"/>
        <end position="934"/>
    </location>
</feature>
<dbReference type="GO" id="GO:0005777">
    <property type="term" value="C:peroxisome"/>
    <property type="evidence" value="ECO:0007669"/>
    <property type="project" value="InterPro"/>
</dbReference>
<dbReference type="Proteomes" id="UP000242188">
    <property type="component" value="Unassembled WGS sequence"/>
</dbReference>
<evidence type="ECO:0000313" key="6">
    <source>
        <dbReference type="Proteomes" id="UP000242188"/>
    </source>
</evidence>
<dbReference type="OrthoDB" id="252964at2759"/>
<dbReference type="Pfam" id="PF02197">
    <property type="entry name" value="RIIa"/>
    <property type="match status" value="1"/>
</dbReference>
<feature type="domain" description="RIIa" evidence="4">
    <location>
        <begin position="14"/>
        <end position="51"/>
    </location>
</feature>
<dbReference type="InterPro" id="IPR038322">
    <property type="entry name" value="Pex19_C_sf"/>
</dbReference>
<dbReference type="Gene3D" id="1.20.5.190">
    <property type="match status" value="8"/>
</dbReference>
<proteinExistence type="inferred from homology"/>
<feature type="region of interest" description="Disordered" evidence="3">
    <location>
        <begin position="727"/>
        <end position="753"/>
    </location>
</feature>
<feature type="region of interest" description="Disordered" evidence="3">
    <location>
        <begin position="668"/>
        <end position="700"/>
    </location>
</feature>
<feature type="compositionally biased region" description="Pro residues" evidence="3">
    <location>
        <begin position="687"/>
        <end position="696"/>
    </location>
</feature>
<dbReference type="InterPro" id="IPR027417">
    <property type="entry name" value="P-loop_NTPase"/>
</dbReference>
<evidence type="ECO:0000259" key="4">
    <source>
        <dbReference type="SMART" id="SM00394"/>
    </source>
</evidence>
<feature type="region of interest" description="Disordered" evidence="3">
    <location>
        <begin position="380"/>
        <end position="401"/>
    </location>
</feature>
<evidence type="ECO:0000313" key="5">
    <source>
        <dbReference type="EMBL" id="OWF40450.1"/>
    </source>
</evidence>
<reference evidence="5 6" key="1">
    <citation type="journal article" date="2017" name="Nat. Ecol. Evol.">
        <title>Scallop genome provides insights into evolution of bilaterian karyotype and development.</title>
        <authorList>
            <person name="Wang S."/>
            <person name="Zhang J."/>
            <person name="Jiao W."/>
            <person name="Li J."/>
            <person name="Xun X."/>
            <person name="Sun Y."/>
            <person name="Guo X."/>
            <person name="Huan P."/>
            <person name="Dong B."/>
            <person name="Zhang L."/>
            <person name="Hu X."/>
            <person name="Sun X."/>
            <person name="Wang J."/>
            <person name="Zhao C."/>
            <person name="Wang Y."/>
            <person name="Wang D."/>
            <person name="Huang X."/>
            <person name="Wang R."/>
            <person name="Lv J."/>
            <person name="Li Y."/>
            <person name="Zhang Z."/>
            <person name="Liu B."/>
            <person name="Lu W."/>
            <person name="Hui Y."/>
            <person name="Liang J."/>
            <person name="Zhou Z."/>
            <person name="Hou R."/>
            <person name="Li X."/>
            <person name="Liu Y."/>
            <person name="Li H."/>
            <person name="Ning X."/>
            <person name="Lin Y."/>
            <person name="Zhao L."/>
            <person name="Xing Q."/>
            <person name="Dou J."/>
            <person name="Li Y."/>
            <person name="Mao J."/>
            <person name="Guo H."/>
            <person name="Dou H."/>
            <person name="Li T."/>
            <person name="Mu C."/>
            <person name="Jiang W."/>
            <person name="Fu Q."/>
            <person name="Fu X."/>
            <person name="Miao Y."/>
            <person name="Liu J."/>
            <person name="Yu Q."/>
            <person name="Li R."/>
            <person name="Liao H."/>
            <person name="Li X."/>
            <person name="Kong Y."/>
            <person name="Jiang Z."/>
            <person name="Chourrout D."/>
            <person name="Li R."/>
            <person name="Bao Z."/>
        </authorList>
    </citation>
    <scope>NUCLEOTIDE SEQUENCE [LARGE SCALE GENOMIC DNA]</scope>
    <source>
        <strain evidence="5 6">PY_sf001</strain>
    </source>
</reference>
<dbReference type="Pfam" id="PF04614">
    <property type="entry name" value="Pex19"/>
    <property type="match status" value="1"/>
</dbReference>
<keyword evidence="6" id="KW-1185">Reference proteome</keyword>
<dbReference type="Pfam" id="PF00612">
    <property type="entry name" value="IQ"/>
    <property type="match status" value="15"/>
</dbReference>
<feature type="compositionally biased region" description="Low complexity" evidence="3">
    <location>
        <begin position="994"/>
        <end position="1063"/>
    </location>
</feature>
<feature type="compositionally biased region" description="Low complexity" evidence="3">
    <location>
        <begin position="564"/>
        <end position="573"/>
    </location>
</feature>
<feature type="compositionally biased region" description="Basic and acidic residues" evidence="3">
    <location>
        <begin position="849"/>
        <end position="859"/>
    </location>
</feature>
<dbReference type="EMBL" id="NEDP02005462">
    <property type="protein sequence ID" value="OWF40450.1"/>
    <property type="molecule type" value="Genomic_DNA"/>
</dbReference>
<dbReference type="SUPFAM" id="SSF52540">
    <property type="entry name" value="P-loop containing nucleoside triphosphate hydrolases"/>
    <property type="match status" value="1"/>
</dbReference>
<dbReference type="InterPro" id="IPR047579">
    <property type="entry name" value="DD_CABYR_SP17"/>
</dbReference>
<dbReference type="CDD" id="cd23767">
    <property type="entry name" value="IQCD"/>
    <property type="match status" value="6"/>
</dbReference>
<dbReference type="PROSITE" id="PS50096">
    <property type="entry name" value="IQ"/>
    <property type="match status" value="17"/>
</dbReference>
<feature type="region of interest" description="Disordered" evidence="3">
    <location>
        <begin position="169"/>
        <end position="296"/>
    </location>
</feature>
<sequence>MAVPFSNTKLRVPKGFQNILEGLAREVLRNQPENIYEFGAKYFDQLLRVRDETGHDPAVHGARMEDRFYNNDAFRSPGVDSGDPQQQDAALKIQTEYRRHSAKKEVDDMREEDAATTIQAGVRGHQDRQKVDEIKEGEARLKSAEVDINLEDPEVEAAAVKIQAGFKGYKARKEVKESKEAQEESPEEKKEEVDIDLEDPEVAKAATKIQAGFRGHKTRKELKSSEDAPKSETENAEPEKIDIDLNDPEVAKAATKIQAGFKGYKTRKEMNGKQPLSDKDSRTSGLDKCDTDDIDFNDPDVAKAATKIQANFKGHQVRKEIRKNQSAPETDRGHTDIHCSDDKHVMDDDNNEIDIDLSDPEVEKAATKIQAGYKGLKTRRELKSIQEPKSTSIPVRDSMENVPTEEEIIDIDLTDPEVEKAAVKIQSSFKGLRARKSKTASAASTSVESEPSNTTPPCPLSVKTEQQEEIDIDLNDPEVEKAAVKIQATFKGLKSRRFGAKKSSPTNNLNNMKPVTPPVDKVPVEEEIDIDLNDPEVAKAALKIQSTFKGLKSRKFGKNKTSQSSPPINNVNPTPSPPVTAPVEDEIDIDLNDPEVAKAAVKIQSTFKGLKSRKIKTKQSTQSPPSNIEPSPPPPVPVPTEEEVDIDLNDPEVEKAALKIQSTFKGLKSRKFGAKKSSPTNIENVSPPVPPPPVTPPVKEEIDIDLNDPEVEKAAVKIQATFKGLKSRKFGSKKSSPSLVNKIPTPPPTVNIPSEEEIDIDLNDPEVEKAAVKIQATFKGLKSRKFGKSKPVAPLKQPPSSNHVDAKSSEVEEIDIDLTDPDVEKAAVKIQASFKGLRARKTKNQQEAAPKEAEKKTEAQEEEIDIDLNDPETAQAALKIQAGFRGYKTRKEVKENLESEGDKTEGEKPSEETKTTEEAKPEEEAKTEKTKEEPVDIDLNDPEVAKAATKIQAGFKGYKVRKDMKGDKEGDAKETTVEAPAPTEDESAPKQEEAPAPTEEAPAPTEQAPAPTEEAPAPTEQAPAPTEEAPAPTEQAPAPTEEAPAPTEQAPAPTEEAPAPTEQAPKEAKKQENIMELPLEDGQRILEALSAFKTFKKPDTLPERLKLSRPQVKKLLKWYKTSKENIDEGTFTGMRRAAFQTQKTFSKINFFGKETDETEATDDDDDDDDNDFDDVNFLNGFFGKEGEAGFDESTLENLFANMFGGFGEAFKDDGNVSKSGISSGIGGMMTNMTESASNMVQPMMKLVDKSMYYKPVNAAIETLEPWIEQSRNILDDEQIKKLDKQLELYVEIKELFDQEQDDDESHEKEARGSRVLELSNEIEKIGPLPKVVQDAMNKEAGTMDPENLPKMMENVGSVFTEGLSNMVSGGPKATETDNCTIL</sequence>
<dbReference type="Gene3D" id="1.20.890.10">
    <property type="entry name" value="cAMP-dependent protein kinase regulatory subunit, dimerization-anchoring domain"/>
    <property type="match status" value="1"/>
</dbReference>
<comment type="caution">
    <text evidence="5">The sequence shown here is derived from an EMBL/GenBank/DDBJ whole genome shotgun (WGS) entry which is preliminary data.</text>
</comment>
<feature type="region of interest" description="Disordered" evidence="3">
    <location>
        <begin position="496"/>
        <end position="520"/>
    </location>
</feature>
<feature type="compositionally biased region" description="Basic and acidic residues" evidence="3">
    <location>
        <begin position="317"/>
        <end position="347"/>
    </location>
</feature>
<feature type="compositionally biased region" description="Basic and acidic residues" evidence="3">
    <location>
        <begin position="221"/>
        <end position="243"/>
    </location>
</feature>
<protein>
    <recommendedName>
        <fullName evidence="2">Peroxin-19</fullName>
    </recommendedName>
</protein>
<feature type="region of interest" description="Disordered" evidence="3">
    <location>
        <begin position="313"/>
        <end position="359"/>
    </location>
</feature>
<dbReference type="PANTHER" id="PTHR10699">
    <property type="entry name" value="NEUROMODULIN"/>
    <property type="match status" value="1"/>
</dbReference>
<feature type="region of interest" description="Disordered" evidence="3">
    <location>
        <begin position="608"/>
        <end position="643"/>
    </location>
</feature>
<feature type="region of interest" description="Disordered" evidence="3">
    <location>
        <begin position="785"/>
        <end position="813"/>
    </location>
</feature>